<sequence>MPSAEILKFAETGDNFTDVGVGVEVGDGGVVAVVVGEGVLKEVGCFVDVVQPVSVIRKIK</sequence>
<name>A0ABV0JQZ2_9CYAN</name>
<keyword evidence="2" id="KW-1185">Reference proteome</keyword>
<dbReference type="EMBL" id="JAMPKK010000032">
    <property type="protein sequence ID" value="MEP0865817.1"/>
    <property type="molecule type" value="Genomic_DNA"/>
</dbReference>
<organism evidence="1 2">
    <name type="scientific">Funiculus sociatus GB2-A5</name>
    <dbReference type="NCBI Taxonomy" id="2933946"/>
    <lineage>
        <taxon>Bacteria</taxon>
        <taxon>Bacillati</taxon>
        <taxon>Cyanobacteriota</taxon>
        <taxon>Cyanophyceae</taxon>
        <taxon>Coleofasciculales</taxon>
        <taxon>Coleofasciculaceae</taxon>
        <taxon>Funiculus</taxon>
    </lineage>
</organism>
<accession>A0ABV0JQZ2</accession>
<reference evidence="1 2" key="1">
    <citation type="submission" date="2022-04" db="EMBL/GenBank/DDBJ databases">
        <title>Positive selection, recombination, and allopatry shape intraspecific diversity of widespread and dominant cyanobacteria.</title>
        <authorList>
            <person name="Wei J."/>
            <person name="Shu W."/>
            <person name="Hu C."/>
        </authorList>
    </citation>
    <scope>NUCLEOTIDE SEQUENCE [LARGE SCALE GENOMIC DNA]</scope>
    <source>
        <strain evidence="1 2">GB2-A5</strain>
    </source>
</reference>
<gene>
    <name evidence="1" type="ORF">NDI37_15210</name>
</gene>
<protein>
    <submittedName>
        <fullName evidence="1">Uncharacterized protein</fullName>
    </submittedName>
</protein>
<dbReference type="Proteomes" id="UP001442494">
    <property type="component" value="Unassembled WGS sequence"/>
</dbReference>
<dbReference type="RefSeq" id="WP_190419675.1">
    <property type="nucleotide sequence ID" value="NZ_JAMPKK010000032.1"/>
</dbReference>
<comment type="caution">
    <text evidence="1">The sequence shown here is derived from an EMBL/GenBank/DDBJ whole genome shotgun (WGS) entry which is preliminary data.</text>
</comment>
<evidence type="ECO:0000313" key="2">
    <source>
        <dbReference type="Proteomes" id="UP001442494"/>
    </source>
</evidence>
<proteinExistence type="predicted"/>
<evidence type="ECO:0000313" key="1">
    <source>
        <dbReference type="EMBL" id="MEP0865817.1"/>
    </source>
</evidence>